<evidence type="ECO:0000256" key="1">
    <source>
        <dbReference type="ARBA" id="ARBA00023015"/>
    </source>
</evidence>
<keyword evidence="2" id="KW-0103">Bromodomain</keyword>
<dbReference type="Gene3D" id="1.20.920.10">
    <property type="entry name" value="Bromodomain-like"/>
    <property type="match status" value="1"/>
</dbReference>
<dbReference type="Gene3D" id="1.20.1270.220">
    <property type="match status" value="1"/>
</dbReference>
<sequence length="355" mass="42249">MFSMNSTVELEKCRQLLEELRSSKYLKCNYMFLLNNQKPSSDENGLIDGPLDLEDIRKNLQRRKYFDREDFAVDMRRMCKAYRDNKENARRERELSREFETIFEKEFAEKFGHQRMSYDEIDDLAKRIKKLPQWNFDSIINIIKNNEPRCQDLSRSDIRKIDLRYIKDSTLTVLKSYVEQIEADGRIFFVSSNQQFHSENMNANLQSKLRNGQQNNENGIITERERNKLFETIDTLSNEEKLNIIKLITDYEYTTVNLSNLQDSTILKLRDYVNTLRFKEENKMICIQGQSLCKRVNEPMRDGENAGYHQKMEEVCKLRGSDGLHDRTEEAVQSFIKEICKRKKKPSDRILKVHN</sequence>
<keyword evidence="6" id="KW-1185">Reference proteome</keyword>
<dbReference type="InterPro" id="IPR001487">
    <property type="entry name" value="Bromodomain"/>
</dbReference>
<dbReference type="Pfam" id="PF00439">
    <property type="entry name" value="Bromodomain"/>
    <property type="match status" value="1"/>
</dbReference>
<proteinExistence type="predicted"/>
<dbReference type="InterPro" id="IPR038336">
    <property type="entry name" value="NET_sf"/>
</dbReference>
<dbReference type="InterPro" id="IPR027353">
    <property type="entry name" value="NET_dom"/>
</dbReference>
<dbReference type="SUPFAM" id="SSF47370">
    <property type="entry name" value="Bromodomain"/>
    <property type="match status" value="1"/>
</dbReference>
<evidence type="ECO:0000313" key="5">
    <source>
        <dbReference type="EMBL" id="VUZ48229.1"/>
    </source>
</evidence>
<protein>
    <recommendedName>
        <fullName evidence="4">Bromo domain-containing protein</fullName>
    </recommendedName>
</protein>
<reference evidence="5 6" key="1">
    <citation type="submission" date="2019-07" db="EMBL/GenBank/DDBJ databases">
        <authorList>
            <person name="Jastrzebski P J."/>
            <person name="Paukszto L."/>
            <person name="Jastrzebski P J."/>
        </authorList>
    </citation>
    <scope>NUCLEOTIDE SEQUENCE [LARGE SCALE GENOMIC DNA]</scope>
    <source>
        <strain evidence="5 6">WMS-il1</strain>
    </source>
</reference>
<evidence type="ECO:0000256" key="3">
    <source>
        <dbReference type="ARBA" id="ARBA00023163"/>
    </source>
</evidence>
<dbReference type="EMBL" id="CABIJS010000277">
    <property type="protein sequence ID" value="VUZ48229.1"/>
    <property type="molecule type" value="Genomic_DNA"/>
</dbReference>
<keyword evidence="1" id="KW-0805">Transcription regulation</keyword>
<evidence type="ECO:0000259" key="4">
    <source>
        <dbReference type="SMART" id="SM00297"/>
    </source>
</evidence>
<feature type="domain" description="Bromo" evidence="4">
    <location>
        <begin position="2"/>
        <end position="112"/>
    </location>
</feature>
<dbReference type="SMART" id="SM00297">
    <property type="entry name" value="BROMO"/>
    <property type="match status" value="1"/>
</dbReference>
<organism evidence="5 6">
    <name type="scientific">Hymenolepis diminuta</name>
    <name type="common">Rat tapeworm</name>
    <dbReference type="NCBI Taxonomy" id="6216"/>
    <lineage>
        <taxon>Eukaryota</taxon>
        <taxon>Metazoa</taxon>
        <taxon>Spiralia</taxon>
        <taxon>Lophotrochozoa</taxon>
        <taxon>Platyhelminthes</taxon>
        <taxon>Cestoda</taxon>
        <taxon>Eucestoda</taxon>
        <taxon>Cyclophyllidea</taxon>
        <taxon>Hymenolepididae</taxon>
        <taxon>Hymenolepis</taxon>
    </lineage>
</organism>
<keyword evidence="3" id="KW-0804">Transcription</keyword>
<dbReference type="AlphaFoldDB" id="A0A564YMN7"/>
<evidence type="ECO:0000313" key="6">
    <source>
        <dbReference type="Proteomes" id="UP000321570"/>
    </source>
</evidence>
<evidence type="ECO:0000256" key="2">
    <source>
        <dbReference type="ARBA" id="ARBA00023117"/>
    </source>
</evidence>
<gene>
    <name evidence="5" type="ORF">WMSIL1_LOCUS7551</name>
</gene>
<accession>A0A564YMN7</accession>
<dbReference type="InterPro" id="IPR036427">
    <property type="entry name" value="Bromodomain-like_sf"/>
</dbReference>
<dbReference type="PANTHER" id="PTHR45926">
    <property type="entry name" value="OSJNBA0053K19.4 PROTEIN"/>
    <property type="match status" value="1"/>
</dbReference>
<dbReference type="Pfam" id="PF17035">
    <property type="entry name" value="BET"/>
    <property type="match status" value="1"/>
</dbReference>
<name>A0A564YMN7_HYMDI</name>
<dbReference type="Proteomes" id="UP000321570">
    <property type="component" value="Unassembled WGS sequence"/>
</dbReference>